<evidence type="ECO:0000256" key="8">
    <source>
        <dbReference type="ARBA" id="ARBA00022840"/>
    </source>
</evidence>
<reference evidence="17" key="3">
    <citation type="submission" date="2025-09" db="UniProtKB">
        <authorList>
            <consortium name="Ensembl"/>
        </authorList>
    </citation>
    <scope>IDENTIFICATION</scope>
</reference>
<dbReference type="PROSITE" id="PS51916">
    <property type="entry name" value="DEUBAD"/>
    <property type="match status" value="1"/>
</dbReference>
<dbReference type="PANTHER" id="PTHR13578:SF11">
    <property type="entry name" value="POLYCOMB GROUP PROTEIN ASXL2-RELATED"/>
    <property type="match status" value="1"/>
</dbReference>
<feature type="compositionally biased region" description="Low complexity" evidence="13">
    <location>
        <begin position="461"/>
        <end position="470"/>
    </location>
</feature>
<comment type="similarity">
    <text evidence="12">Belongs to the TRAFAC class myosin-kinesin ATPase superfamily. Kinesin family.</text>
</comment>
<feature type="compositionally biased region" description="Low complexity" evidence="13">
    <location>
        <begin position="1090"/>
        <end position="1103"/>
    </location>
</feature>
<dbReference type="InterPro" id="IPR028020">
    <property type="entry name" value="ASX_DEUBAD_dom"/>
</dbReference>
<evidence type="ECO:0000256" key="9">
    <source>
        <dbReference type="ARBA" id="ARBA00023015"/>
    </source>
</evidence>
<evidence type="ECO:0000256" key="11">
    <source>
        <dbReference type="ARBA" id="ARBA00023242"/>
    </source>
</evidence>
<feature type="region of interest" description="Disordered" evidence="13">
    <location>
        <begin position="1237"/>
        <end position="1316"/>
    </location>
</feature>
<feature type="compositionally biased region" description="Polar residues" evidence="13">
    <location>
        <begin position="1298"/>
        <end position="1316"/>
    </location>
</feature>
<dbReference type="Ensembl" id="ENSCSET00000010258.1">
    <property type="protein sequence ID" value="ENSCSEP00000010136.1"/>
    <property type="gene ID" value="ENSCSEG00000006512.1"/>
</dbReference>
<sequence length="1477" mass="161806">MSKTKQSESLRVVVRCRPLSRREELSGCENILDVDEKLGQITIRKPRAPPEEPMKVFTFDSVYGIESKQRDIYDDAVRPIVESVVQGFNGTIFAYGQSGTGKTHTMQGVSNDVERRGVIPNSFQHIFTQISRTQNQKFLVRSSYLEIYQEEIRDLLCKDNNRKLELKENPEFGVYVKDLSAVVTKNATEIEHVMNMGNQSRSVGFTNINERSSRSHAIFVVTVECSEVGPDGEDHIRVGKLNMVDLAGSERQSKSGAKGKRLKEAAKINLSLSALGNVISALVDGKSSHIPYRDSKLTRLLQDSLGGNAKTVLEKYPNTPMSHKEILQVIQKERLKEISGTSPLACLNAMLHTNSRGDEGIFYKVPGRMGVYTLKKDISDDVKELSEEGSEESNDNLSDSRNTEISNSSITQEGRRGRWIRRVPSKLQSQPSSPQPRCSSPSVPTSKLISPSQKHSKKALKQALKQQQQRNQRRQGGMPTTSSPRLLLKSIKDMAENITTKTDLCHTVIPRKVSQRTSRIRAGQIKRTRCNIDVETPDSILVNTNLRAIINKHTFSVLPSDCQQRLLKLLPEVDRQACMDGLLKVTSSALNNEFFTSAAQAWKERLAEGEFTPELQLRMRQEVEKEKKVELWKEAFFERFYGENSGLSFEESKKLTKVDTILESPKPQLLPQKTGAVTQAPEESRSRKDIKQADGIVKNTKLSQAPSLEPLRTRPAAREALFTIQPMKTRRSQSVEDHRLNARVQTEIAVIKTPEKEEQRQAEGQAVGIVLDNKEGAKKEKDELPQSLVKKSPPLQDSSELKEDQTQSVVKPAESEKVMSEPCGPSEPLKRKSVSESEGELTPEKRPRVSSVSSTSSVSSSISLSASSISSPATPTSATNQRVPPLKIPVSRIQPVPLSPSQISPRTPLPAPLSSPSRPGARTLADIKAKAQLARAQRAAAAAMSMASRGAVPGPGPGGGGGEQTHLLPNLSPTSPQTPSRLPTSSYLCITSPSHSVDSSSTTGSVASHSTSLGYSQYGPPAGSASVEYNKDTVNTSNTSVPPSPVDTPKVQENLPPIVSSTRNSSCIPANNPLVTQLLQGKEVPLEQILPKPLSKTSKPPSTSKKKSSLSAEQRIDKISHLPGAAGGAGVSPESPRIYRELPNKEAQEQILQALMQRKVQKDYSFGDIHSQYRVPQLVPTGDHQDQSKVCLGFLGRKRVARPAMTGHYLLNVSTYGRGPESRRMVQSMIPNSSLKRDGIERQKTEKEEEPVTKVFSSGSEVKTEQQRQSLIKTEDVAGFQHCTSVKTEPESEDSAAGSDNNSTYTTAKDTSSFSQSHRRHLELCNSNLGNSEPYLTQEDPCHQQPPAFHAQRTPENQEPVGPQCFGGSVSMSVPQTLSRIATSTSSSTSSSEADGGSVMSFSVTVTTIPAGHSLDHGDQGEPLPEQSFIQGSNIEDVQSKCYCRLKAMIMCKGCGAFCHDDCIGPSKLCVSCLVVR</sequence>
<organism evidence="17 18">
    <name type="scientific">Cynoglossus semilaevis</name>
    <name type="common">Tongue sole</name>
    <dbReference type="NCBI Taxonomy" id="244447"/>
    <lineage>
        <taxon>Eukaryota</taxon>
        <taxon>Metazoa</taxon>
        <taxon>Chordata</taxon>
        <taxon>Craniata</taxon>
        <taxon>Vertebrata</taxon>
        <taxon>Euteleostomi</taxon>
        <taxon>Actinopterygii</taxon>
        <taxon>Neopterygii</taxon>
        <taxon>Teleostei</taxon>
        <taxon>Neoteleostei</taxon>
        <taxon>Acanthomorphata</taxon>
        <taxon>Carangaria</taxon>
        <taxon>Pleuronectiformes</taxon>
        <taxon>Pleuronectoidei</taxon>
        <taxon>Cynoglossidae</taxon>
        <taxon>Cynoglossinae</taxon>
        <taxon>Cynoglossus</taxon>
    </lineage>
</organism>
<dbReference type="InterPro" id="IPR007759">
    <property type="entry name" value="Asxl_HARE-HTH"/>
</dbReference>
<evidence type="ECO:0000256" key="3">
    <source>
        <dbReference type="ARBA" id="ARBA00022491"/>
    </source>
</evidence>
<feature type="compositionally biased region" description="Low complexity" evidence="13">
    <location>
        <begin position="849"/>
        <end position="878"/>
    </location>
</feature>
<dbReference type="PANTHER" id="PTHR13578">
    <property type="entry name" value="ADDITIONAL SEX COMBS LIKE PROTEIN ASXL"/>
    <property type="match status" value="1"/>
</dbReference>
<dbReference type="GO" id="GO:0008017">
    <property type="term" value="F:microtubule binding"/>
    <property type="evidence" value="ECO:0007669"/>
    <property type="project" value="InterPro"/>
</dbReference>
<dbReference type="GO" id="GO:0035517">
    <property type="term" value="C:PR-DUB complex"/>
    <property type="evidence" value="ECO:0007669"/>
    <property type="project" value="TreeGrafter"/>
</dbReference>
<dbReference type="InterPro" id="IPR026905">
    <property type="entry name" value="ASX-like_PHD"/>
</dbReference>
<dbReference type="GO" id="GO:0008270">
    <property type="term" value="F:zinc ion binding"/>
    <property type="evidence" value="ECO:0007669"/>
    <property type="project" value="UniProtKB-KW"/>
</dbReference>
<evidence type="ECO:0000256" key="4">
    <source>
        <dbReference type="ARBA" id="ARBA00022723"/>
    </source>
</evidence>
<evidence type="ECO:0000256" key="5">
    <source>
        <dbReference type="ARBA" id="ARBA00022741"/>
    </source>
</evidence>
<feature type="region of interest" description="Disordered" evidence="13">
    <location>
        <begin position="755"/>
        <end position="1069"/>
    </location>
</feature>
<dbReference type="PROSITE" id="PS51913">
    <property type="entry name" value="HTH_HARE"/>
    <property type="match status" value="1"/>
</dbReference>
<keyword evidence="3" id="KW-0678">Repressor</keyword>
<dbReference type="InterPro" id="IPR024811">
    <property type="entry name" value="ASX/ASX-like"/>
</dbReference>
<keyword evidence="12" id="KW-0505">Motor protein</keyword>
<dbReference type="InterPro" id="IPR044867">
    <property type="entry name" value="DEUBAD_dom"/>
</dbReference>
<proteinExistence type="inferred from homology"/>
<keyword evidence="9" id="KW-0805">Transcription regulation</keyword>
<feature type="domain" description="Kinesin motor" evidence="14">
    <location>
        <begin position="9"/>
        <end position="313"/>
    </location>
</feature>
<feature type="compositionally biased region" description="Polar residues" evidence="13">
    <location>
        <begin position="1059"/>
        <end position="1069"/>
    </location>
</feature>
<feature type="compositionally biased region" description="Polar residues" evidence="13">
    <location>
        <begin position="395"/>
        <end position="412"/>
    </location>
</feature>
<feature type="domain" description="DEUBAD" evidence="16">
    <location>
        <begin position="537"/>
        <end position="646"/>
    </location>
</feature>
<dbReference type="InterPro" id="IPR027417">
    <property type="entry name" value="P-loop_NTPase"/>
</dbReference>
<feature type="compositionally biased region" description="Basic and acidic residues" evidence="13">
    <location>
        <begin position="1237"/>
        <end position="1252"/>
    </location>
</feature>
<dbReference type="Pfam" id="PF13919">
    <property type="entry name" value="ASXH"/>
    <property type="match status" value="1"/>
</dbReference>
<dbReference type="PRINTS" id="PR00380">
    <property type="entry name" value="KINESINHEAVY"/>
</dbReference>
<keyword evidence="7" id="KW-0862">Zinc</keyword>
<feature type="compositionally biased region" description="Basic and acidic residues" evidence="13">
    <location>
        <begin position="772"/>
        <end position="784"/>
    </location>
</feature>
<reference evidence="17 18" key="1">
    <citation type="journal article" date="2014" name="Nat. Genet.">
        <title>Whole-genome sequence of a flatfish provides insights into ZW sex chromosome evolution and adaptation to a benthic lifestyle.</title>
        <authorList>
            <person name="Chen S."/>
            <person name="Zhang G."/>
            <person name="Shao C."/>
            <person name="Huang Q."/>
            <person name="Liu G."/>
            <person name="Zhang P."/>
            <person name="Song W."/>
            <person name="An N."/>
            <person name="Chalopin D."/>
            <person name="Volff J.N."/>
            <person name="Hong Y."/>
            <person name="Li Q."/>
            <person name="Sha Z."/>
            <person name="Zhou H."/>
            <person name="Xie M."/>
            <person name="Yu Q."/>
            <person name="Liu Y."/>
            <person name="Xiang H."/>
            <person name="Wang N."/>
            <person name="Wu K."/>
            <person name="Yang C."/>
            <person name="Zhou Q."/>
            <person name="Liao X."/>
            <person name="Yang L."/>
            <person name="Hu Q."/>
            <person name="Zhang J."/>
            <person name="Meng L."/>
            <person name="Jin L."/>
            <person name="Tian Y."/>
            <person name="Lian J."/>
            <person name="Yang J."/>
            <person name="Miao G."/>
            <person name="Liu S."/>
            <person name="Liang Z."/>
            <person name="Yan F."/>
            <person name="Li Y."/>
            <person name="Sun B."/>
            <person name="Zhang H."/>
            <person name="Zhang J."/>
            <person name="Zhu Y."/>
            <person name="Du M."/>
            <person name="Zhao Y."/>
            <person name="Schartl M."/>
            <person name="Tang Q."/>
            <person name="Wang J."/>
        </authorList>
    </citation>
    <scope>NUCLEOTIDE SEQUENCE</scope>
</reference>
<feature type="compositionally biased region" description="Low complexity" evidence="13">
    <location>
        <begin position="930"/>
        <end position="948"/>
    </location>
</feature>
<feature type="compositionally biased region" description="Polar residues" evidence="13">
    <location>
        <begin position="1256"/>
        <end position="1272"/>
    </location>
</feature>
<dbReference type="InterPro" id="IPR019821">
    <property type="entry name" value="Kinesin_motor_CS"/>
</dbReference>
<keyword evidence="8 12" id="KW-0067">ATP-binding</keyword>
<dbReference type="GO" id="GO:0007018">
    <property type="term" value="P:microtubule-based movement"/>
    <property type="evidence" value="ECO:0007669"/>
    <property type="project" value="InterPro"/>
</dbReference>
<dbReference type="InterPro" id="IPR036961">
    <property type="entry name" value="Kinesin_motor_dom_sf"/>
</dbReference>
<evidence type="ECO:0000256" key="12">
    <source>
        <dbReference type="PROSITE-ProRule" id="PRU00283"/>
    </source>
</evidence>
<keyword evidence="11" id="KW-0539">Nucleus</keyword>
<dbReference type="FunFam" id="3.40.850.10:FF:000082">
    <property type="entry name" value="OSM3-like kinesin"/>
    <property type="match status" value="1"/>
</dbReference>
<dbReference type="GO" id="GO:0042975">
    <property type="term" value="F:peroxisome proliferator activated receptor binding"/>
    <property type="evidence" value="ECO:0007669"/>
    <property type="project" value="TreeGrafter"/>
</dbReference>
<dbReference type="GO" id="GO:0005524">
    <property type="term" value="F:ATP binding"/>
    <property type="evidence" value="ECO:0007669"/>
    <property type="project" value="UniProtKB-UniRule"/>
</dbReference>
<keyword evidence="18" id="KW-1185">Reference proteome</keyword>
<evidence type="ECO:0000256" key="10">
    <source>
        <dbReference type="ARBA" id="ARBA00023163"/>
    </source>
</evidence>
<keyword evidence="5 12" id="KW-0547">Nucleotide-binding</keyword>
<feature type="compositionally biased region" description="Low complexity" evidence="13">
    <location>
        <begin position="425"/>
        <end position="444"/>
    </location>
</feature>
<evidence type="ECO:0000256" key="2">
    <source>
        <dbReference type="ARBA" id="ARBA00006391"/>
    </source>
</evidence>
<evidence type="ECO:0000259" key="16">
    <source>
        <dbReference type="PROSITE" id="PS51916"/>
    </source>
</evidence>
<evidence type="ECO:0000313" key="18">
    <source>
        <dbReference type="Proteomes" id="UP000265120"/>
    </source>
</evidence>
<evidence type="ECO:0000256" key="7">
    <source>
        <dbReference type="ARBA" id="ARBA00022833"/>
    </source>
</evidence>
<evidence type="ECO:0000259" key="14">
    <source>
        <dbReference type="PROSITE" id="PS50067"/>
    </source>
</evidence>
<feature type="domain" description="HTH HARE-type" evidence="15">
    <location>
        <begin position="303"/>
        <end position="377"/>
    </location>
</feature>
<feature type="binding site" evidence="12">
    <location>
        <begin position="96"/>
        <end position="103"/>
    </location>
    <ligand>
        <name>ATP</name>
        <dbReference type="ChEBI" id="CHEBI:30616"/>
    </ligand>
</feature>
<feature type="region of interest" description="Disordered" evidence="13">
    <location>
        <begin position="1329"/>
        <end position="1363"/>
    </location>
</feature>
<keyword evidence="10" id="KW-0804">Transcription</keyword>
<dbReference type="SMART" id="SM00129">
    <property type="entry name" value="KISc"/>
    <property type="match status" value="1"/>
</dbReference>
<evidence type="ECO:0000256" key="13">
    <source>
        <dbReference type="SAM" id="MobiDB-lite"/>
    </source>
</evidence>
<evidence type="ECO:0000313" key="17">
    <source>
        <dbReference type="Ensembl" id="ENSCSEP00000010136.1"/>
    </source>
</evidence>
<dbReference type="InParanoid" id="A0A3P8VA59"/>
<keyword evidence="4" id="KW-0479">Metal-binding</keyword>
<comment type="similarity">
    <text evidence="2">Belongs to the Asx family.</text>
</comment>
<accession>A0A3P8VA59</accession>
<evidence type="ECO:0000256" key="6">
    <source>
        <dbReference type="ARBA" id="ARBA00022771"/>
    </source>
</evidence>
<dbReference type="PROSITE" id="PS00411">
    <property type="entry name" value="KINESIN_MOTOR_1"/>
    <property type="match status" value="1"/>
</dbReference>
<evidence type="ECO:0000256" key="1">
    <source>
        <dbReference type="ARBA" id="ARBA00004123"/>
    </source>
</evidence>
<dbReference type="Proteomes" id="UP000265120">
    <property type="component" value="Chromosome 1"/>
</dbReference>
<dbReference type="GeneTree" id="ENSGT00520000055578"/>
<dbReference type="STRING" id="244447.ENSCSEP00000010136"/>
<dbReference type="PROSITE" id="PS50067">
    <property type="entry name" value="KINESIN_MOTOR_2"/>
    <property type="match status" value="1"/>
</dbReference>
<feature type="compositionally biased region" description="Polar residues" evidence="13">
    <location>
        <begin position="971"/>
        <end position="989"/>
    </location>
</feature>
<feature type="compositionally biased region" description="Low complexity" evidence="13">
    <location>
        <begin position="991"/>
        <end position="1012"/>
    </location>
</feature>
<keyword evidence="6" id="KW-0863">Zinc-finger</keyword>
<dbReference type="GO" id="GO:0003677">
    <property type="term" value="F:DNA binding"/>
    <property type="evidence" value="ECO:0007669"/>
    <property type="project" value="InterPro"/>
</dbReference>
<protein>
    <submittedName>
        <fullName evidence="17">ASXL transcriptional regulator 2</fullName>
    </submittedName>
</protein>
<feature type="region of interest" description="Disordered" evidence="13">
    <location>
        <begin position="1089"/>
        <end position="1113"/>
    </location>
</feature>
<dbReference type="Pfam" id="PF00225">
    <property type="entry name" value="Kinesin"/>
    <property type="match status" value="1"/>
</dbReference>
<dbReference type="GO" id="GO:0003777">
    <property type="term" value="F:microtubule motor activity"/>
    <property type="evidence" value="ECO:0007669"/>
    <property type="project" value="InterPro"/>
</dbReference>
<name>A0A3P8VA59_CYNSE</name>
<dbReference type="GO" id="GO:0045944">
    <property type="term" value="P:positive regulation of transcription by RNA polymerase II"/>
    <property type="evidence" value="ECO:0007669"/>
    <property type="project" value="TreeGrafter"/>
</dbReference>
<dbReference type="GO" id="GO:0003682">
    <property type="term" value="F:chromatin binding"/>
    <property type="evidence" value="ECO:0007669"/>
    <property type="project" value="TreeGrafter"/>
</dbReference>
<comment type="subcellular location">
    <subcellularLocation>
        <location evidence="1">Nucleus</location>
    </subcellularLocation>
</comment>
<dbReference type="SUPFAM" id="SSF52540">
    <property type="entry name" value="P-loop containing nucleoside triphosphate hydrolases"/>
    <property type="match status" value="1"/>
</dbReference>
<dbReference type="Gene3D" id="3.40.850.10">
    <property type="entry name" value="Kinesin motor domain"/>
    <property type="match status" value="1"/>
</dbReference>
<dbReference type="GO" id="GO:0009887">
    <property type="term" value="P:animal organ morphogenesis"/>
    <property type="evidence" value="ECO:0007669"/>
    <property type="project" value="TreeGrafter"/>
</dbReference>
<feature type="compositionally biased region" description="Polar residues" evidence="13">
    <location>
        <begin position="1032"/>
        <end position="1041"/>
    </location>
</feature>
<feature type="region of interest" description="Disordered" evidence="13">
    <location>
        <begin position="383"/>
        <end position="486"/>
    </location>
</feature>
<evidence type="ECO:0000259" key="15">
    <source>
        <dbReference type="PROSITE" id="PS51913"/>
    </source>
</evidence>
<dbReference type="InterPro" id="IPR001752">
    <property type="entry name" value="Kinesin_motor_dom"/>
</dbReference>
<dbReference type="Pfam" id="PF13922">
    <property type="entry name" value="PHD_3"/>
    <property type="match status" value="1"/>
</dbReference>
<reference evidence="17" key="2">
    <citation type="submission" date="2025-08" db="UniProtKB">
        <authorList>
            <consortium name="Ensembl"/>
        </authorList>
    </citation>
    <scope>IDENTIFICATION</scope>
</reference>